<sequence length="69" mass="7748">MTQLTVGLPTDTEISLELMIDGWKYTQRLVIKSVSRSPVAYMINRKRSGRGWKEHAVCGEGSRRPTALA</sequence>
<reference evidence="1" key="1">
    <citation type="submission" date="2022-03" db="EMBL/GenBank/DDBJ databases">
        <authorList>
            <person name="Lindestad O."/>
        </authorList>
    </citation>
    <scope>NUCLEOTIDE SEQUENCE</scope>
</reference>
<protein>
    <submittedName>
        <fullName evidence="1">Jg25328 protein</fullName>
    </submittedName>
</protein>
<organism evidence="1 2">
    <name type="scientific">Pararge aegeria aegeria</name>
    <dbReference type="NCBI Taxonomy" id="348720"/>
    <lineage>
        <taxon>Eukaryota</taxon>
        <taxon>Metazoa</taxon>
        <taxon>Ecdysozoa</taxon>
        <taxon>Arthropoda</taxon>
        <taxon>Hexapoda</taxon>
        <taxon>Insecta</taxon>
        <taxon>Pterygota</taxon>
        <taxon>Neoptera</taxon>
        <taxon>Endopterygota</taxon>
        <taxon>Lepidoptera</taxon>
        <taxon>Glossata</taxon>
        <taxon>Ditrysia</taxon>
        <taxon>Papilionoidea</taxon>
        <taxon>Nymphalidae</taxon>
        <taxon>Satyrinae</taxon>
        <taxon>Satyrini</taxon>
        <taxon>Parargina</taxon>
        <taxon>Pararge</taxon>
    </lineage>
</organism>
<comment type="caution">
    <text evidence="1">The sequence shown here is derived from an EMBL/GenBank/DDBJ whole genome shotgun (WGS) entry which is preliminary data.</text>
</comment>
<dbReference type="OrthoDB" id="10383172at2759"/>
<accession>A0A8S4RZG2</accession>
<proteinExistence type="predicted"/>
<dbReference type="EMBL" id="CAKXAJ010025823">
    <property type="protein sequence ID" value="CAH2244379.1"/>
    <property type="molecule type" value="Genomic_DNA"/>
</dbReference>
<dbReference type="AlphaFoldDB" id="A0A8S4RZG2"/>
<name>A0A8S4RZG2_9NEOP</name>
<evidence type="ECO:0000313" key="2">
    <source>
        <dbReference type="Proteomes" id="UP000838756"/>
    </source>
</evidence>
<keyword evidence="2" id="KW-1185">Reference proteome</keyword>
<dbReference type="Proteomes" id="UP000838756">
    <property type="component" value="Unassembled WGS sequence"/>
</dbReference>
<gene>
    <name evidence="1" type="primary">jg25328</name>
    <name evidence="1" type="ORF">PAEG_LOCUS20330</name>
</gene>
<evidence type="ECO:0000313" key="1">
    <source>
        <dbReference type="EMBL" id="CAH2244379.1"/>
    </source>
</evidence>